<dbReference type="CDD" id="cd03293">
    <property type="entry name" value="ABC_NrtD_SsuB_transporters"/>
    <property type="match status" value="1"/>
</dbReference>
<evidence type="ECO:0000313" key="7">
    <source>
        <dbReference type="Proteomes" id="UP000662703"/>
    </source>
</evidence>
<dbReference type="Proteomes" id="UP000662703">
    <property type="component" value="Unassembled WGS sequence"/>
</dbReference>
<evidence type="ECO:0000256" key="1">
    <source>
        <dbReference type="ARBA" id="ARBA00005417"/>
    </source>
</evidence>
<dbReference type="PROSITE" id="PS50893">
    <property type="entry name" value="ABC_TRANSPORTER_2"/>
    <property type="match status" value="1"/>
</dbReference>
<feature type="domain" description="ABC transporter" evidence="5">
    <location>
        <begin position="35"/>
        <end position="268"/>
    </location>
</feature>
<dbReference type="RefSeq" id="WP_323745805.1">
    <property type="nucleotide sequence ID" value="NZ_ARXX01000017.1"/>
</dbReference>
<name>A0ABS0APQ3_9GAMM</name>
<protein>
    <submittedName>
        <fullName evidence="6">ABC transporter ATP-binding protein</fullName>
    </submittedName>
</protein>
<proteinExistence type="inferred from homology"/>
<evidence type="ECO:0000313" key="6">
    <source>
        <dbReference type="EMBL" id="MBF5056112.1"/>
    </source>
</evidence>
<accession>A0ABS0APQ3</accession>
<keyword evidence="2" id="KW-0813">Transport</keyword>
<dbReference type="InterPro" id="IPR003593">
    <property type="entry name" value="AAA+_ATPase"/>
</dbReference>
<keyword evidence="4 6" id="KW-0067">ATP-binding</keyword>
<dbReference type="PROSITE" id="PS00211">
    <property type="entry name" value="ABC_TRANSPORTER_1"/>
    <property type="match status" value="1"/>
</dbReference>
<dbReference type="Gene3D" id="3.40.50.300">
    <property type="entry name" value="P-loop containing nucleotide triphosphate hydrolases"/>
    <property type="match status" value="1"/>
</dbReference>
<dbReference type="GO" id="GO:0005524">
    <property type="term" value="F:ATP binding"/>
    <property type="evidence" value="ECO:0007669"/>
    <property type="project" value="UniProtKB-KW"/>
</dbReference>
<gene>
    <name evidence="6" type="ORF">Y5W_01406</name>
</gene>
<evidence type="ECO:0000256" key="3">
    <source>
        <dbReference type="ARBA" id="ARBA00022741"/>
    </source>
</evidence>
<evidence type="ECO:0000259" key="5">
    <source>
        <dbReference type="PROSITE" id="PS50893"/>
    </source>
</evidence>
<dbReference type="Pfam" id="PF00005">
    <property type="entry name" value="ABC_tran"/>
    <property type="match status" value="1"/>
</dbReference>
<keyword evidence="7" id="KW-1185">Reference proteome</keyword>
<evidence type="ECO:0000256" key="2">
    <source>
        <dbReference type="ARBA" id="ARBA00022448"/>
    </source>
</evidence>
<dbReference type="PANTHER" id="PTHR42788">
    <property type="entry name" value="TAURINE IMPORT ATP-BINDING PROTEIN-RELATED"/>
    <property type="match status" value="1"/>
</dbReference>
<comment type="similarity">
    <text evidence="1">Belongs to the ABC transporter superfamily.</text>
</comment>
<dbReference type="InterPro" id="IPR017871">
    <property type="entry name" value="ABC_transporter-like_CS"/>
</dbReference>
<evidence type="ECO:0000256" key="4">
    <source>
        <dbReference type="ARBA" id="ARBA00022840"/>
    </source>
</evidence>
<dbReference type="InterPro" id="IPR027417">
    <property type="entry name" value="P-loop_NTPase"/>
</dbReference>
<dbReference type="PANTHER" id="PTHR42788:SF19">
    <property type="entry name" value="ALIPHATIC SULFONATES IMPORT ATP-BINDING PROTEIN SSUB 2"/>
    <property type="match status" value="1"/>
</dbReference>
<sequence>MTNAKATRPEVVVPMTTEEETRPAGGNPAVGRPVVTVRDVDKVYGNGTVALKDVDLTVKEGEFISLLGPSGCGKSTLLRLMAGLGEVSAGKVNWWEQDYSVVGQKGRKLAFVFQNATLMPWARVRKNVRLPLDLNRDKGEEAEQRIDQALEMVGLSKFGDAFPRELSGGMQMRVSIARAMVTGPNLLLMDEPFGALDEMTRNKLNDDLLRLWKDNGWTVVFVTHSVYEAVYLSNRVVVMAARPGRVIDEVPIEAPYPRGQEFRVSTEFAGYCRRVSEALEVASQQGEEAAS</sequence>
<keyword evidence="3" id="KW-0547">Nucleotide-binding</keyword>
<comment type="caution">
    <text evidence="6">The sequence shown here is derived from an EMBL/GenBank/DDBJ whole genome shotgun (WGS) entry which is preliminary data.</text>
</comment>
<dbReference type="InterPro" id="IPR003439">
    <property type="entry name" value="ABC_transporter-like_ATP-bd"/>
</dbReference>
<dbReference type="SUPFAM" id="SSF52540">
    <property type="entry name" value="P-loop containing nucleoside triphosphate hydrolases"/>
    <property type="match status" value="1"/>
</dbReference>
<dbReference type="SMART" id="SM00382">
    <property type="entry name" value="AAA"/>
    <property type="match status" value="1"/>
</dbReference>
<dbReference type="EMBL" id="ARXX01000017">
    <property type="protein sequence ID" value="MBF5056112.1"/>
    <property type="molecule type" value="Genomic_DNA"/>
</dbReference>
<organism evidence="6 7">
    <name type="scientific">Alloalcanivorax profundimaris</name>
    <dbReference type="NCBI Taxonomy" id="2735259"/>
    <lineage>
        <taxon>Bacteria</taxon>
        <taxon>Pseudomonadati</taxon>
        <taxon>Pseudomonadota</taxon>
        <taxon>Gammaproteobacteria</taxon>
        <taxon>Oceanospirillales</taxon>
        <taxon>Alcanivoracaceae</taxon>
        <taxon>Alloalcanivorax</taxon>
    </lineage>
</organism>
<reference evidence="6 7" key="1">
    <citation type="submission" date="2012-09" db="EMBL/GenBank/DDBJ databases">
        <title>Genome Sequence of alkane-degrading Bacterium Alcanivorax sp. 521-1.</title>
        <authorList>
            <person name="Lai Q."/>
            <person name="Shao Z."/>
        </authorList>
    </citation>
    <scope>NUCLEOTIDE SEQUENCE [LARGE SCALE GENOMIC DNA]</scope>
    <source>
        <strain evidence="6 7">521-1</strain>
    </source>
</reference>
<dbReference type="InterPro" id="IPR050166">
    <property type="entry name" value="ABC_transporter_ATP-bind"/>
</dbReference>